<dbReference type="PIRSF" id="PIRSF000138">
    <property type="entry name" value="Al-hdrx_acd_dh"/>
    <property type="match status" value="1"/>
</dbReference>
<dbReference type="PANTHER" id="PTHR10578:SF149">
    <property type="entry name" value="2-HYDROXYACID OXIDASE 2"/>
    <property type="match status" value="1"/>
</dbReference>
<evidence type="ECO:0000256" key="1">
    <source>
        <dbReference type="ARBA" id="ARBA00001917"/>
    </source>
</evidence>
<keyword evidence="5" id="KW-0285">Flavoprotein</keyword>
<evidence type="ECO:0000256" key="4">
    <source>
        <dbReference type="PIRSR" id="PIRSR000138-1"/>
    </source>
</evidence>
<dbReference type="OrthoDB" id="1925334at2759"/>
<feature type="binding site" evidence="5">
    <location>
        <position position="231"/>
    </location>
    <ligand>
        <name>glyoxylate</name>
        <dbReference type="ChEBI" id="CHEBI:36655"/>
    </ligand>
</feature>
<evidence type="ECO:0000313" key="7">
    <source>
        <dbReference type="EMBL" id="CZR68158.1"/>
    </source>
</evidence>
<dbReference type="PROSITE" id="PS51349">
    <property type="entry name" value="FMN_HYDROXY_ACID_DH_2"/>
    <property type="match status" value="1"/>
</dbReference>
<feature type="binding site" evidence="5">
    <location>
        <position position="234"/>
    </location>
    <ligand>
        <name>glyoxylate</name>
        <dbReference type="ChEBI" id="CHEBI:36655"/>
    </ligand>
</feature>
<dbReference type="GO" id="GO:0010181">
    <property type="term" value="F:FMN binding"/>
    <property type="evidence" value="ECO:0007669"/>
    <property type="project" value="InterPro"/>
</dbReference>
<dbReference type="SUPFAM" id="SSF51395">
    <property type="entry name" value="FMN-linked oxidoreductases"/>
    <property type="match status" value="1"/>
</dbReference>
<feature type="active site" description="Proton acceptor" evidence="4">
    <location>
        <position position="231"/>
    </location>
</feature>
<evidence type="ECO:0000256" key="3">
    <source>
        <dbReference type="ARBA" id="ARBA00024042"/>
    </source>
</evidence>
<dbReference type="CDD" id="cd02809">
    <property type="entry name" value="alpha_hydroxyacid_oxid_FMN"/>
    <property type="match status" value="1"/>
</dbReference>
<feature type="binding site" evidence="5">
    <location>
        <position position="207"/>
    </location>
    <ligand>
        <name>FMN</name>
        <dbReference type="ChEBI" id="CHEBI:58210"/>
    </ligand>
</feature>
<feature type="binding site" evidence="5">
    <location>
        <position position="27"/>
    </location>
    <ligand>
        <name>glyoxylate</name>
        <dbReference type="ChEBI" id="CHEBI:36655"/>
    </ligand>
</feature>
<comment type="cofactor">
    <cofactor evidence="1">
        <name>FMN</name>
        <dbReference type="ChEBI" id="CHEBI:58210"/>
    </cofactor>
</comment>
<evidence type="ECO:0000259" key="6">
    <source>
        <dbReference type="PROSITE" id="PS51349"/>
    </source>
</evidence>
<dbReference type="Proteomes" id="UP000184330">
    <property type="component" value="Unassembled WGS sequence"/>
</dbReference>
<proteinExistence type="inferred from homology"/>
<feature type="binding site" evidence="5">
    <location>
        <begin position="275"/>
        <end position="279"/>
    </location>
    <ligand>
        <name>FMN</name>
        <dbReference type="ChEBI" id="CHEBI:58210"/>
    </ligand>
</feature>
<feature type="binding site" evidence="5">
    <location>
        <position position="229"/>
    </location>
    <ligand>
        <name>FMN</name>
        <dbReference type="ChEBI" id="CHEBI:58210"/>
    </ligand>
</feature>
<feature type="binding site" evidence="5">
    <location>
        <begin position="80"/>
        <end position="82"/>
    </location>
    <ligand>
        <name>FMN</name>
        <dbReference type="ChEBI" id="CHEBI:58210"/>
    </ligand>
</feature>
<dbReference type="EMBL" id="FJOG01000051">
    <property type="protein sequence ID" value="CZR68158.1"/>
    <property type="molecule type" value="Genomic_DNA"/>
</dbReference>
<organism evidence="7 8">
    <name type="scientific">Phialocephala subalpina</name>
    <dbReference type="NCBI Taxonomy" id="576137"/>
    <lineage>
        <taxon>Eukaryota</taxon>
        <taxon>Fungi</taxon>
        <taxon>Dikarya</taxon>
        <taxon>Ascomycota</taxon>
        <taxon>Pezizomycotina</taxon>
        <taxon>Leotiomycetes</taxon>
        <taxon>Helotiales</taxon>
        <taxon>Mollisiaceae</taxon>
        <taxon>Phialocephala</taxon>
        <taxon>Phialocephala fortinii species complex</taxon>
    </lineage>
</organism>
<dbReference type="STRING" id="576137.A0A1L7XT52"/>
<dbReference type="InterPro" id="IPR037396">
    <property type="entry name" value="FMN_HAD"/>
</dbReference>
<feature type="binding site" evidence="5">
    <location>
        <position position="146"/>
    </location>
    <ligand>
        <name>glyoxylate</name>
        <dbReference type="ChEBI" id="CHEBI:36655"/>
    </ligand>
</feature>
<feature type="binding site" evidence="5">
    <location>
        <begin position="298"/>
        <end position="299"/>
    </location>
    <ligand>
        <name>FMN</name>
        <dbReference type="ChEBI" id="CHEBI:58210"/>
    </ligand>
</feature>
<protein>
    <submittedName>
        <fullName evidence="7">Related to glycolate oxidase</fullName>
    </submittedName>
</protein>
<sequence length="358" mass="38319">MSKEKDFTIRDIREDATKKLGKVHSEYINEGAMGLITVQANELAYNRYRIIPRILRDVSNVDTSTTIFGTKVTFPFGFSPAAMHMIAHPSGEIGTSSAASKAGIAMGVSHWATKSMEDIIAAGKNAEGYGYKALLVTVDAPIIGRRLSELRNGIGLPEGMSFPNVVEDDGSTPNNFKNTVRDASTQFSTFLPWLVSVTPPTMEIWLKGIYHPEDVLLASSYPIAGIIVSNHGGRQLDTAPAILEALPACAAAARSPHALHLRSKLGLSRLKVGIDGGIRRGSDIFKALALGADMCFAGRIPIWGLAVDGEDGVSRAIEILRQEFEVTMMLAGCISVGEITKESLAVVEGGVPGIISRL</sequence>
<dbReference type="InterPro" id="IPR012133">
    <property type="entry name" value="Alpha-hydoxy_acid_DH_FMN"/>
</dbReference>
<dbReference type="PANTHER" id="PTHR10578">
    <property type="entry name" value="S -2-HYDROXY-ACID OXIDASE-RELATED"/>
    <property type="match status" value="1"/>
</dbReference>
<dbReference type="InterPro" id="IPR000262">
    <property type="entry name" value="FMN-dep_DH"/>
</dbReference>
<accession>A0A1L7XT52</accession>
<dbReference type="InterPro" id="IPR008259">
    <property type="entry name" value="FMN_hydac_DH_AS"/>
</dbReference>
<feature type="binding site" evidence="5">
    <location>
        <position position="109"/>
    </location>
    <ligand>
        <name>FMN</name>
        <dbReference type="ChEBI" id="CHEBI:58210"/>
    </ligand>
</feature>
<comment type="similarity">
    <text evidence="3">Belongs to the FMN-dependent alpha-hydroxy acid dehydrogenase family.</text>
</comment>
<evidence type="ECO:0000256" key="2">
    <source>
        <dbReference type="ARBA" id="ARBA00023002"/>
    </source>
</evidence>
<dbReference type="Pfam" id="PF01070">
    <property type="entry name" value="FMN_dh"/>
    <property type="match status" value="2"/>
</dbReference>
<evidence type="ECO:0000256" key="5">
    <source>
        <dbReference type="PIRSR" id="PIRSR000138-2"/>
    </source>
</evidence>
<evidence type="ECO:0000313" key="8">
    <source>
        <dbReference type="Proteomes" id="UP000184330"/>
    </source>
</evidence>
<dbReference type="PROSITE" id="PS00557">
    <property type="entry name" value="FMN_HYDROXY_ACID_DH_1"/>
    <property type="match status" value="1"/>
</dbReference>
<dbReference type="Gene3D" id="3.20.20.70">
    <property type="entry name" value="Aldolase class I"/>
    <property type="match status" value="2"/>
</dbReference>
<feature type="binding site" evidence="5">
    <location>
        <position position="137"/>
    </location>
    <ligand>
        <name>FMN</name>
        <dbReference type="ChEBI" id="CHEBI:58210"/>
    </ligand>
</feature>
<dbReference type="AlphaFoldDB" id="A0A1L7XT52"/>
<dbReference type="GO" id="GO:0016491">
    <property type="term" value="F:oxidoreductase activity"/>
    <property type="evidence" value="ECO:0007669"/>
    <property type="project" value="UniProtKB-KW"/>
</dbReference>
<dbReference type="InterPro" id="IPR013785">
    <property type="entry name" value="Aldolase_TIM"/>
</dbReference>
<keyword evidence="5" id="KW-0288">FMN</keyword>
<gene>
    <name evidence="7" type="ORF">PAC_18057</name>
</gene>
<reference evidence="7 8" key="1">
    <citation type="submission" date="2016-03" db="EMBL/GenBank/DDBJ databases">
        <authorList>
            <person name="Ploux O."/>
        </authorList>
    </citation>
    <scope>NUCLEOTIDE SEQUENCE [LARGE SCALE GENOMIC DNA]</scope>
    <source>
        <strain evidence="7 8">UAMH 11012</strain>
    </source>
</reference>
<keyword evidence="8" id="KW-1185">Reference proteome</keyword>
<feature type="domain" description="FMN hydroxy acid dehydrogenase" evidence="6">
    <location>
        <begin position="1"/>
        <end position="349"/>
    </location>
</feature>
<name>A0A1L7XT52_9HELO</name>
<keyword evidence="2" id="KW-0560">Oxidoreductase</keyword>